<dbReference type="EMBL" id="CP036261">
    <property type="protein sequence ID" value="QDS87566.1"/>
    <property type="molecule type" value="Genomic_DNA"/>
</dbReference>
<dbReference type="NCBIfam" id="NF008277">
    <property type="entry name" value="PRK11055.1"/>
    <property type="match status" value="1"/>
</dbReference>
<dbReference type="InterPro" id="IPR008183">
    <property type="entry name" value="Aldose_1/G6P_1-epimerase"/>
</dbReference>
<evidence type="ECO:0000256" key="6">
    <source>
        <dbReference type="ARBA" id="ARBA00023235"/>
    </source>
</evidence>
<evidence type="ECO:0000256" key="1">
    <source>
        <dbReference type="ARBA" id="ARBA00001614"/>
    </source>
</evidence>
<dbReference type="KEGG" id="ruv:EC9_17450"/>
<dbReference type="PANTHER" id="PTHR10091:SF0">
    <property type="entry name" value="GALACTOSE MUTAROTASE"/>
    <property type="match status" value="1"/>
</dbReference>
<gene>
    <name evidence="12" type="primary">mro_2</name>
    <name evidence="12" type="ORF">EC9_17450</name>
</gene>
<dbReference type="SUPFAM" id="SSF74650">
    <property type="entry name" value="Galactose mutarotase-like"/>
    <property type="match status" value="1"/>
</dbReference>
<dbReference type="GO" id="GO:0033499">
    <property type="term" value="P:galactose catabolic process via UDP-galactose, Leloir pathway"/>
    <property type="evidence" value="ECO:0007669"/>
    <property type="project" value="TreeGrafter"/>
</dbReference>
<dbReference type="Proteomes" id="UP000319557">
    <property type="component" value="Chromosome"/>
</dbReference>
<organism evidence="12 13">
    <name type="scientific">Rosistilla ulvae</name>
    <dbReference type="NCBI Taxonomy" id="1930277"/>
    <lineage>
        <taxon>Bacteria</taxon>
        <taxon>Pseudomonadati</taxon>
        <taxon>Planctomycetota</taxon>
        <taxon>Planctomycetia</taxon>
        <taxon>Pirellulales</taxon>
        <taxon>Pirellulaceae</taxon>
        <taxon>Rosistilla</taxon>
    </lineage>
</organism>
<evidence type="ECO:0000256" key="7">
    <source>
        <dbReference type="ARBA" id="ARBA00023277"/>
    </source>
</evidence>
<dbReference type="EC" id="5.1.3.3" evidence="4 8"/>
<dbReference type="InterPro" id="IPR018052">
    <property type="entry name" value="Ald1_epimerase_CS"/>
</dbReference>
<evidence type="ECO:0000256" key="11">
    <source>
        <dbReference type="PIRSR" id="PIRSR005096-3"/>
    </source>
</evidence>
<comment type="similarity">
    <text evidence="3 8">Belongs to the aldose epimerase family.</text>
</comment>
<proteinExistence type="inferred from homology"/>
<dbReference type="GO" id="GO:0006006">
    <property type="term" value="P:glucose metabolic process"/>
    <property type="evidence" value="ECO:0007669"/>
    <property type="project" value="TreeGrafter"/>
</dbReference>
<evidence type="ECO:0000256" key="2">
    <source>
        <dbReference type="ARBA" id="ARBA00005028"/>
    </source>
</evidence>
<dbReference type="PANTHER" id="PTHR10091">
    <property type="entry name" value="ALDOSE-1-EPIMERASE"/>
    <property type="match status" value="1"/>
</dbReference>
<accession>A0A517LY64</accession>
<dbReference type="OrthoDB" id="9779408at2"/>
<sequence>MKIEQRLFGTTPDGAAVTLFTLTNNHGNSVELIDRGATIVSVNVPDRDGKRANVNLGFAALDGYLQRHPYFGATVGRVCNRIAGGRFAIDGQEYRVAQNLGEHHLHGGLVAFDALMWTAEPIQTSWQVGVRMRLVSPDGDEGYPGTLDTTVEFTWNDDNELAYTFTAQTDAPTHLNLTNHAYWNLAGAGSGTVRDHQLTIAADRSLAVDDDLIPTGEQSELEGSVLDFREPRAIGDRIDQLPETKGYDHCYVLRGEPGELRSAAYAVDPASGRTMEVLTTQPCMQLYTGNHLSGQADAGGYGQHEAFCFETQHPPDAANQPAFASTRLDPGQTFRQSTVHRFDVV</sequence>
<dbReference type="GO" id="GO:0005737">
    <property type="term" value="C:cytoplasm"/>
    <property type="evidence" value="ECO:0007669"/>
    <property type="project" value="TreeGrafter"/>
</dbReference>
<dbReference type="PROSITE" id="PS00545">
    <property type="entry name" value="ALDOSE_1_EPIMERASE"/>
    <property type="match status" value="1"/>
</dbReference>
<dbReference type="Pfam" id="PF01263">
    <property type="entry name" value="Aldose_epim"/>
    <property type="match status" value="1"/>
</dbReference>
<keyword evidence="13" id="KW-1185">Reference proteome</keyword>
<evidence type="ECO:0000256" key="8">
    <source>
        <dbReference type="PIRNR" id="PIRNR005096"/>
    </source>
</evidence>
<evidence type="ECO:0000256" key="4">
    <source>
        <dbReference type="ARBA" id="ARBA00013185"/>
    </source>
</evidence>
<feature type="active site" description="Proton acceptor" evidence="9">
    <location>
        <position position="310"/>
    </location>
</feature>
<evidence type="ECO:0000313" key="13">
    <source>
        <dbReference type="Proteomes" id="UP000319557"/>
    </source>
</evidence>
<feature type="binding site" evidence="11">
    <location>
        <begin position="180"/>
        <end position="182"/>
    </location>
    <ligand>
        <name>beta-D-galactose</name>
        <dbReference type="ChEBI" id="CHEBI:27667"/>
    </ligand>
</feature>
<feature type="binding site" evidence="10">
    <location>
        <position position="248"/>
    </location>
    <ligand>
        <name>beta-D-galactose</name>
        <dbReference type="ChEBI" id="CHEBI:27667"/>
    </ligand>
</feature>
<name>A0A517LY64_9BACT</name>
<dbReference type="InterPro" id="IPR011013">
    <property type="entry name" value="Gal_mutarotase_sf_dom"/>
</dbReference>
<feature type="active site" description="Proton donor" evidence="9">
    <location>
        <position position="180"/>
    </location>
</feature>
<evidence type="ECO:0000256" key="5">
    <source>
        <dbReference type="ARBA" id="ARBA00014165"/>
    </source>
</evidence>
<dbReference type="PIRSF" id="PIRSF005096">
    <property type="entry name" value="GALM"/>
    <property type="match status" value="1"/>
</dbReference>
<dbReference type="AlphaFoldDB" id="A0A517LY64"/>
<dbReference type="InterPro" id="IPR047215">
    <property type="entry name" value="Galactose_mutarotase-like"/>
</dbReference>
<dbReference type="InterPro" id="IPR015443">
    <property type="entry name" value="Aldose_1-epimerase"/>
</dbReference>
<feature type="binding site" evidence="11">
    <location>
        <begin position="80"/>
        <end position="81"/>
    </location>
    <ligand>
        <name>beta-D-galactose</name>
        <dbReference type="ChEBI" id="CHEBI:27667"/>
    </ligand>
</feature>
<dbReference type="GO" id="GO:0004034">
    <property type="term" value="F:aldose 1-epimerase activity"/>
    <property type="evidence" value="ECO:0007669"/>
    <property type="project" value="UniProtKB-EC"/>
</dbReference>
<evidence type="ECO:0000313" key="12">
    <source>
        <dbReference type="EMBL" id="QDS87566.1"/>
    </source>
</evidence>
<comment type="pathway">
    <text evidence="2 8">Carbohydrate metabolism; hexose metabolism.</text>
</comment>
<dbReference type="CDD" id="cd09019">
    <property type="entry name" value="galactose_mutarotase_like"/>
    <property type="match status" value="1"/>
</dbReference>
<protein>
    <recommendedName>
        <fullName evidence="5 8">Aldose 1-epimerase</fullName>
        <ecNumber evidence="4 8">5.1.3.3</ecNumber>
    </recommendedName>
</protein>
<keyword evidence="7 8" id="KW-0119">Carbohydrate metabolism</keyword>
<evidence type="ECO:0000256" key="3">
    <source>
        <dbReference type="ARBA" id="ARBA00006206"/>
    </source>
</evidence>
<comment type="catalytic activity">
    <reaction evidence="1 8">
        <text>alpha-D-glucose = beta-D-glucose</text>
        <dbReference type="Rhea" id="RHEA:10264"/>
        <dbReference type="ChEBI" id="CHEBI:15903"/>
        <dbReference type="ChEBI" id="CHEBI:17925"/>
        <dbReference type="EC" id="5.1.3.3"/>
    </reaction>
</comment>
<keyword evidence="6 8" id="KW-0413">Isomerase</keyword>
<dbReference type="UniPathway" id="UPA00242"/>
<dbReference type="GO" id="GO:0030246">
    <property type="term" value="F:carbohydrate binding"/>
    <property type="evidence" value="ECO:0007669"/>
    <property type="project" value="InterPro"/>
</dbReference>
<reference evidence="12 13" key="1">
    <citation type="submission" date="2019-02" db="EMBL/GenBank/DDBJ databases">
        <title>Deep-cultivation of Planctomycetes and their phenomic and genomic characterization uncovers novel biology.</title>
        <authorList>
            <person name="Wiegand S."/>
            <person name="Jogler M."/>
            <person name="Boedeker C."/>
            <person name="Pinto D."/>
            <person name="Vollmers J."/>
            <person name="Rivas-Marin E."/>
            <person name="Kohn T."/>
            <person name="Peeters S.H."/>
            <person name="Heuer A."/>
            <person name="Rast P."/>
            <person name="Oberbeckmann S."/>
            <person name="Bunk B."/>
            <person name="Jeske O."/>
            <person name="Meyerdierks A."/>
            <person name="Storesund J.E."/>
            <person name="Kallscheuer N."/>
            <person name="Luecker S."/>
            <person name="Lage O.M."/>
            <person name="Pohl T."/>
            <person name="Merkel B.J."/>
            <person name="Hornburger P."/>
            <person name="Mueller R.-W."/>
            <person name="Bruemmer F."/>
            <person name="Labrenz M."/>
            <person name="Spormann A.M."/>
            <person name="Op den Camp H."/>
            <person name="Overmann J."/>
            <person name="Amann R."/>
            <person name="Jetten M.S.M."/>
            <person name="Mascher T."/>
            <person name="Medema M.H."/>
            <person name="Devos D.P."/>
            <person name="Kaster A.-K."/>
            <person name="Ovreas L."/>
            <person name="Rohde M."/>
            <person name="Galperin M.Y."/>
            <person name="Jogler C."/>
        </authorList>
    </citation>
    <scope>NUCLEOTIDE SEQUENCE [LARGE SCALE GENOMIC DNA]</scope>
    <source>
        <strain evidence="12 13">EC9</strain>
    </source>
</reference>
<evidence type="ECO:0000256" key="9">
    <source>
        <dbReference type="PIRSR" id="PIRSR005096-1"/>
    </source>
</evidence>
<dbReference type="InterPro" id="IPR014718">
    <property type="entry name" value="GH-type_carb-bd"/>
</dbReference>
<dbReference type="RefSeq" id="WP_145344004.1">
    <property type="nucleotide sequence ID" value="NZ_CP036261.1"/>
</dbReference>
<dbReference type="Gene3D" id="2.70.98.10">
    <property type="match status" value="1"/>
</dbReference>
<evidence type="ECO:0000256" key="10">
    <source>
        <dbReference type="PIRSR" id="PIRSR005096-2"/>
    </source>
</evidence>